<reference evidence="1 2" key="1">
    <citation type="submission" date="2020-08" db="EMBL/GenBank/DDBJ databases">
        <title>Genomic Encyclopedia of Type Strains, Phase IV (KMG-IV): sequencing the most valuable type-strain genomes for metagenomic binning, comparative biology and taxonomic classification.</title>
        <authorList>
            <person name="Goeker M."/>
        </authorList>
    </citation>
    <scope>NUCLEOTIDE SEQUENCE [LARGE SCALE GENOMIC DNA]</scope>
    <source>
        <strain evidence="1 2">DSM 21769</strain>
    </source>
</reference>
<gene>
    <name evidence="1" type="ORF">HNR44_001064</name>
</gene>
<name>A0A841PYA6_9BACL</name>
<organism evidence="1 2">
    <name type="scientific">Geomicrobium halophilum</name>
    <dbReference type="NCBI Taxonomy" id="549000"/>
    <lineage>
        <taxon>Bacteria</taxon>
        <taxon>Bacillati</taxon>
        <taxon>Bacillota</taxon>
        <taxon>Bacilli</taxon>
        <taxon>Bacillales</taxon>
        <taxon>Geomicrobium</taxon>
    </lineage>
</organism>
<dbReference type="AlphaFoldDB" id="A0A841PYA6"/>
<dbReference type="EMBL" id="JACHHJ010000001">
    <property type="protein sequence ID" value="MBB6449115.1"/>
    <property type="molecule type" value="Genomic_DNA"/>
</dbReference>
<proteinExistence type="predicted"/>
<evidence type="ECO:0000313" key="1">
    <source>
        <dbReference type="EMBL" id="MBB6449115.1"/>
    </source>
</evidence>
<accession>A0A841PYA6</accession>
<sequence>MLAGWKQRMQAFTRRRRQMNVHERIKENEMAAILEDEMPRFIKMTKPTFFLRPEMERSLHQFLQTGGGQRNYAKPTLTKEARQLALFYNKELSLFIKYLQKQGFQLKGNEALFAHIFLNHVAIISFQQLQKRYGTVALRNEHISTVFDRYLHMVDEERYYDIDHLEYLRQNLISKRIVPVTMNLYRLKRQLKQYEKNHEDHQINKFKRRLQENIH</sequence>
<dbReference type="Proteomes" id="UP000568839">
    <property type="component" value="Unassembled WGS sequence"/>
</dbReference>
<keyword evidence="2" id="KW-1185">Reference proteome</keyword>
<comment type="caution">
    <text evidence="1">The sequence shown here is derived from an EMBL/GenBank/DDBJ whole genome shotgun (WGS) entry which is preliminary data.</text>
</comment>
<dbReference type="RefSeq" id="WP_184403034.1">
    <property type="nucleotide sequence ID" value="NZ_JACHHJ010000001.1"/>
</dbReference>
<evidence type="ECO:0000313" key="2">
    <source>
        <dbReference type="Proteomes" id="UP000568839"/>
    </source>
</evidence>
<protein>
    <submittedName>
        <fullName evidence="1">Uncharacterized protein</fullName>
    </submittedName>
</protein>